<reference evidence="2 3" key="2">
    <citation type="journal article" date="2021" name="Int. J. Food Microbiol.">
        <title>Safety demonstration of a microbial species for use in the food chain: Weissella confusa.</title>
        <authorList>
            <person name="Bourdichon F."/>
            <person name="Patrone V."/>
            <person name="Fontana A."/>
            <person name="Milani G."/>
            <person name="Morelli L."/>
        </authorList>
    </citation>
    <scope>NUCLEOTIDE SEQUENCE [LARGE SCALE GENOMIC DNA]</scope>
    <source>
        <strain evidence="1">CCUG 30943</strain>
        <strain evidence="2 3">CCUG 43002</strain>
    </source>
</reference>
<protein>
    <submittedName>
        <fullName evidence="2">Uncharacterized protein</fullName>
    </submittedName>
</protein>
<dbReference type="EMBL" id="JAAOCX010000008">
    <property type="protein sequence ID" value="MBJ7632829.1"/>
    <property type="molecule type" value="Genomic_DNA"/>
</dbReference>
<evidence type="ECO:0000313" key="2">
    <source>
        <dbReference type="EMBL" id="MBJ7638789.1"/>
    </source>
</evidence>
<proteinExistence type="predicted"/>
<evidence type="ECO:0000313" key="1">
    <source>
        <dbReference type="EMBL" id="MBJ7632829.1"/>
    </source>
</evidence>
<dbReference type="OrthoDB" id="2146372at2"/>
<organism evidence="2 3">
    <name type="scientific">Weissella confusa</name>
    <name type="common">Lactobacillus confusus</name>
    <dbReference type="NCBI Taxonomy" id="1583"/>
    <lineage>
        <taxon>Bacteria</taxon>
        <taxon>Bacillati</taxon>
        <taxon>Bacillota</taxon>
        <taxon>Bacilli</taxon>
        <taxon>Lactobacillales</taxon>
        <taxon>Lactobacillaceae</taxon>
        <taxon>Weissella</taxon>
    </lineage>
</organism>
<name>A0A0R2F8R4_WEICO</name>
<dbReference type="AlphaFoldDB" id="A0A0R2F8R4"/>
<dbReference type="Proteomes" id="UP000728106">
    <property type="component" value="Unassembled WGS sequence"/>
</dbReference>
<dbReference type="EMBL" id="JAAOCP010000005">
    <property type="protein sequence ID" value="MBJ7638789.1"/>
    <property type="molecule type" value="Genomic_DNA"/>
</dbReference>
<dbReference type="Proteomes" id="UP000808038">
    <property type="component" value="Unassembled WGS sequence"/>
</dbReference>
<gene>
    <name evidence="2" type="ORF">HAU20_05215</name>
    <name evidence="1" type="ORF">HAU43_06995</name>
</gene>
<accession>A0A0R2F8R4</accession>
<dbReference type="RefSeq" id="WP_056973824.1">
    <property type="nucleotide sequence ID" value="NZ_ALXH01000112.1"/>
</dbReference>
<comment type="caution">
    <text evidence="2">The sequence shown here is derived from an EMBL/GenBank/DDBJ whole genome shotgun (WGS) entry which is preliminary data.</text>
</comment>
<keyword evidence="3" id="KW-1185">Reference proteome</keyword>
<sequence length="104" mass="11988">MHEEEFHQKNKLHGEQKLWALLDSAREIPQQTALFVYSAVKQSGYGKRQVFVGRVYDSCVYHIGCDTIENAFKLKFSTPDERNKFANSFETACIEQGLSVHQSF</sequence>
<reference evidence="2" key="1">
    <citation type="submission" date="2020-02" db="EMBL/GenBank/DDBJ databases">
        <authorList>
            <person name="Fontana A."/>
            <person name="Patrone V."/>
            <person name="Morelli L."/>
        </authorList>
    </citation>
    <scope>NUCLEOTIDE SEQUENCE</scope>
    <source>
        <strain evidence="1">CCUG 30943</strain>
        <strain evidence="2">CCUG 43002</strain>
    </source>
</reference>
<evidence type="ECO:0000313" key="3">
    <source>
        <dbReference type="Proteomes" id="UP000728106"/>
    </source>
</evidence>